<keyword evidence="7 11" id="KW-0067">ATP-binding</keyword>
<dbReference type="Gene3D" id="3.40.50.300">
    <property type="entry name" value="P-loop containing nucleotide triphosphate hydrolases"/>
    <property type="match status" value="2"/>
</dbReference>
<keyword evidence="6 11" id="KW-0347">Helicase</keyword>
<dbReference type="InterPro" id="IPR050079">
    <property type="entry name" value="DEAD_box_RNA_helicase"/>
</dbReference>
<comment type="catalytic activity">
    <reaction evidence="10">
        <text>ATP + H2O = ADP + phosphate + H(+)</text>
        <dbReference type="Rhea" id="RHEA:13065"/>
        <dbReference type="ChEBI" id="CHEBI:15377"/>
        <dbReference type="ChEBI" id="CHEBI:15378"/>
        <dbReference type="ChEBI" id="CHEBI:30616"/>
        <dbReference type="ChEBI" id="CHEBI:43474"/>
        <dbReference type="ChEBI" id="CHEBI:456216"/>
        <dbReference type="EC" id="3.6.4.13"/>
    </reaction>
</comment>
<dbReference type="InterPro" id="IPR014014">
    <property type="entry name" value="RNA_helicase_DEAD_Q_motif"/>
</dbReference>
<dbReference type="PROSITE" id="PS00039">
    <property type="entry name" value="DEAD_ATP_HELICASE"/>
    <property type="match status" value="1"/>
</dbReference>
<evidence type="ECO:0000256" key="7">
    <source>
        <dbReference type="ARBA" id="ARBA00022840"/>
    </source>
</evidence>
<dbReference type="InterPro" id="IPR001650">
    <property type="entry name" value="Helicase_C-like"/>
</dbReference>
<organism evidence="13">
    <name type="scientific">Cyprideis torosa</name>
    <dbReference type="NCBI Taxonomy" id="163714"/>
    <lineage>
        <taxon>Eukaryota</taxon>
        <taxon>Metazoa</taxon>
        <taxon>Ecdysozoa</taxon>
        <taxon>Arthropoda</taxon>
        <taxon>Crustacea</taxon>
        <taxon>Oligostraca</taxon>
        <taxon>Ostracoda</taxon>
        <taxon>Podocopa</taxon>
        <taxon>Podocopida</taxon>
        <taxon>Cytherocopina</taxon>
        <taxon>Cytheroidea</taxon>
        <taxon>Cytherideidae</taxon>
        <taxon>Cyprideis</taxon>
    </lineage>
</organism>
<sequence length="471" mass="52781">MNLLSSMAAEDVDEDEPPITTRQLVQLENKKKRKSGGFQSMGLSNAVFRGIMKKGYKVPTPIQRKTIPVLLEGRDVVAMARTGSGKSAAFLIPLLEALRARDSANGPRALLLSPSRELAIQTLKFFKELGRYTDLRASLITGGDSLDGQFSSLHDNPDVVIATPGRLCHVLVEMSAKLSHVRYIVIDEADRLFEMGFAEQLTEILKRIPRDDRQMMLFSATLPKDLVEFAKAGLSNPTLIRAKSQRLFSKVLEDNVKGDKWEKMVDATTGVFLKHGPTHMRLDVETKISELLSLSFFHTRPEDKPPLLVRTLRDKVQEGALTLVFVSTKHHVEYLHRLLEKAGLQSTYLYSSLDPTARKINTAKFRGRQVPLLLVTDVAARGIDIPFLDCVINYDFPPKPKLFVHRVEVEGFSLEVEGRRGNGSIGGGGEGAPQEEMQVQQEGDLLWRHERKRRSRSTSTGHAPWRGIRQQ</sequence>
<dbReference type="PANTHER" id="PTHR47959">
    <property type="entry name" value="ATP-DEPENDENT RNA HELICASE RHLE-RELATED"/>
    <property type="match status" value="1"/>
</dbReference>
<feature type="region of interest" description="Disordered" evidence="12">
    <location>
        <begin position="1"/>
        <end position="20"/>
    </location>
</feature>
<protein>
    <recommendedName>
        <fullName evidence="3">RNA helicase</fullName>
        <ecNumber evidence="3">3.6.4.13</ecNumber>
    </recommendedName>
</protein>
<feature type="compositionally biased region" description="Gly residues" evidence="12">
    <location>
        <begin position="421"/>
        <end position="431"/>
    </location>
</feature>
<accession>A0A7R8ZI60</accession>
<dbReference type="InterPro" id="IPR011545">
    <property type="entry name" value="DEAD/DEAH_box_helicase_dom"/>
</dbReference>
<keyword evidence="9" id="KW-0539">Nucleus</keyword>
<dbReference type="GO" id="GO:0005524">
    <property type="term" value="F:ATP binding"/>
    <property type="evidence" value="ECO:0007669"/>
    <property type="project" value="UniProtKB-KW"/>
</dbReference>
<evidence type="ECO:0000256" key="4">
    <source>
        <dbReference type="ARBA" id="ARBA00022741"/>
    </source>
</evidence>
<evidence type="ECO:0000256" key="10">
    <source>
        <dbReference type="ARBA" id="ARBA00047984"/>
    </source>
</evidence>
<dbReference type="InterPro" id="IPR014001">
    <property type="entry name" value="Helicase_ATP-bd"/>
</dbReference>
<evidence type="ECO:0000256" key="11">
    <source>
        <dbReference type="RuleBase" id="RU000492"/>
    </source>
</evidence>
<feature type="region of interest" description="Disordered" evidence="12">
    <location>
        <begin position="420"/>
        <end position="471"/>
    </location>
</feature>
<dbReference type="PROSITE" id="PS51192">
    <property type="entry name" value="HELICASE_ATP_BIND_1"/>
    <property type="match status" value="1"/>
</dbReference>
<evidence type="ECO:0000256" key="1">
    <source>
        <dbReference type="ARBA" id="ARBA00004604"/>
    </source>
</evidence>
<dbReference type="Pfam" id="PF00271">
    <property type="entry name" value="Helicase_C"/>
    <property type="match status" value="1"/>
</dbReference>
<dbReference type="OrthoDB" id="10261375at2759"/>
<evidence type="ECO:0000256" key="12">
    <source>
        <dbReference type="SAM" id="MobiDB-lite"/>
    </source>
</evidence>
<dbReference type="GO" id="GO:0003723">
    <property type="term" value="F:RNA binding"/>
    <property type="evidence" value="ECO:0007669"/>
    <property type="project" value="UniProtKB-KW"/>
</dbReference>
<evidence type="ECO:0000256" key="2">
    <source>
        <dbReference type="ARBA" id="ARBA00010379"/>
    </source>
</evidence>
<dbReference type="FunFam" id="3.40.50.300:FF:000865">
    <property type="entry name" value="ATP-dependent RNA helicase DDX54"/>
    <property type="match status" value="1"/>
</dbReference>
<dbReference type="PROSITE" id="PS51194">
    <property type="entry name" value="HELICASE_CTER"/>
    <property type="match status" value="1"/>
</dbReference>
<evidence type="ECO:0000256" key="8">
    <source>
        <dbReference type="ARBA" id="ARBA00022884"/>
    </source>
</evidence>
<keyword evidence="8" id="KW-0694">RNA-binding</keyword>
<dbReference type="CDD" id="cd17959">
    <property type="entry name" value="DEADc_DDX54"/>
    <property type="match status" value="1"/>
</dbReference>
<dbReference type="SUPFAM" id="SSF52540">
    <property type="entry name" value="P-loop containing nucleoside triphosphate hydrolases"/>
    <property type="match status" value="2"/>
</dbReference>
<dbReference type="InterPro" id="IPR000629">
    <property type="entry name" value="RNA-helicase_DEAD-box_CS"/>
</dbReference>
<dbReference type="GO" id="GO:0016787">
    <property type="term" value="F:hydrolase activity"/>
    <property type="evidence" value="ECO:0007669"/>
    <property type="project" value="UniProtKB-KW"/>
</dbReference>
<dbReference type="PANTHER" id="PTHR47959:SF8">
    <property type="entry name" value="RNA HELICASE"/>
    <property type="match status" value="1"/>
</dbReference>
<evidence type="ECO:0000256" key="3">
    <source>
        <dbReference type="ARBA" id="ARBA00012552"/>
    </source>
</evidence>
<gene>
    <name evidence="13" type="ORF">CTOB1V02_LOCUS3247</name>
</gene>
<dbReference type="GO" id="GO:0005730">
    <property type="term" value="C:nucleolus"/>
    <property type="evidence" value="ECO:0007669"/>
    <property type="project" value="UniProtKB-SubCell"/>
</dbReference>
<dbReference type="PROSITE" id="PS51195">
    <property type="entry name" value="Q_MOTIF"/>
    <property type="match status" value="1"/>
</dbReference>
<dbReference type="InterPro" id="IPR027417">
    <property type="entry name" value="P-loop_NTPase"/>
</dbReference>
<evidence type="ECO:0000313" key="13">
    <source>
        <dbReference type="EMBL" id="CAD7225302.1"/>
    </source>
</evidence>
<evidence type="ECO:0000256" key="6">
    <source>
        <dbReference type="ARBA" id="ARBA00022806"/>
    </source>
</evidence>
<dbReference type="GO" id="GO:0003724">
    <property type="term" value="F:RNA helicase activity"/>
    <property type="evidence" value="ECO:0007669"/>
    <property type="project" value="UniProtKB-EC"/>
</dbReference>
<dbReference type="SMART" id="SM00487">
    <property type="entry name" value="DEXDc"/>
    <property type="match status" value="1"/>
</dbReference>
<name>A0A7R8ZI60_9CRUS</name>
<dbReference type="SMART" id="SM00490">
    <property type="entry name" value="HELICc"/>
    <property type="match status" value="1"/>
</dbReference>
<reference evidence="13" key="1">
    <citation type="submission" date="2020-11" db="EMBL/GenBank/DDBJ databases">
        <authorList>
            <person name="Tran Van P."/>
        </authorList>
    </citation>
    <scope>NUCLEOTIDE SEQUENCE</scope>
</reference>
<evidence type="ECO:0000256" key="5">
    <source>
        <dbReference type="ARBA" id="ARBA00022801"/>
    </source>
</evidence>
<feature type="non-terminal residue" evidence="13">
    <location>
        <position position="1"/>
    </location>
</feature>
<comment type="subcellular location">
    <subcellularLocation>
        <location evidence="1">Nucleus</location>
        <location evidence="1">Nucleolus</location>
    </subcellularLocation>
</comment>
<dbReference type="EC" id="3.6.4.13" evidence="3"/>
<keyword evidence="4 11" id="KW-0547">Nucleotide-binding</keyword>
<dbReference type="EMBL" id="OB660547">
    <property type="protein sequence ID" value="CAD7225302.1"/>
    <property type="molecule type" value="Genomic_DNA"/>
</dbReference>
<dbReference type="GO" id="GO:0005829">
    <property type="term" value="C:cytosol"/>
    <property type="evidence" value="ECO:0007669"/>
    <property type="project" value="TreeGrafter"/>
</dbReference>
<evidence type="ECO:0000256" key="9">
    <source>
        <dbReference type="ARBA" id="ARBA00023242"/>
    </source>
</evidence>
<proteinExistence type="inferred from homology"/>
<dbReference type="AlphaFoldDB" id="A0A7R8ZI60"/>
<keyword evidence="5 11" id="KW-0378">Hydrolase</keyword>
<dbReference type="Pfam" id="PF00270">
    <property type="entry name" value="DEAD"/>
    <property type="match status" value="1"/>
</dbReference>
<dbReference type="InterPro" id="IPR033517">
    <property type="entry name" value="DDX54/DBP10_DEAD-box_helicase"/>
</dbReference>
<dbReference type="CDD" id="cd18787">
    <property type="entry name" value="SF2_C_DEAD"/>
    <property type="match status" value="1"/>
</dbReference>
<comment type="similarity">
    <text evidence="2">Belongs to the DEAD box helicase family. DDX54/DBP10 subfamily.</text>
</comment>